<evidence type="ECO:0000313" key="3">
    <source>
        <dbReference type="Proteomes" id="UP001519343"/>
    </source>
</evidence>
<sequence>MNKTDQILVLCTEIAHEISCDFVGLAIYNPQGKELRWMYAVGNRNDKYRRIVVRYGKGIAGQVIRSGRPMTISQFPQNIIGKATDYPIMLAEQLISALAQPIHRGGIPWGVLLIGNRLESAFTKEQQDKIKKAVNSIENMIKDPMFTLG</sequence>
<protein>
    <submittedName>
        <fullName evidence="2">GAF domain-containing protein</fullName>
    </submittedName>
</protein>
<reference evidence="2 3" key="1">
    <citation type="submission" date="2021-03" db="EMBL/GenBank/DDBJ databases">
        <title>Genomic Encyclopedia of Type Strains, Phase IV (KMG-IV): sequencing the most valuable type-strain genomes for metagenomic binning, comparative biology and taxonomic classification.</title>
        <authorList>
            <person name="Goeker M."/>
        </authorList>
    </citation>
    <scope>NUCLEOTIDE SEQUENCE [LARGE SCALE GENOMIC DNA]</scope>
    <source>
        <strain evidence="2 3">DSM 24738</strain>
    </source>
</reference>
<accession>A0ABS4GR00</accession>
<dbReference type="SUPFAM" id="SSF55781">
    <property type="entry name" value="GAF domain-like"/>
    <property type="match status" value="1"/>
</dbReference>
<evidence type="ECO:0000313" key="2">
    <source>
        <dbReference type="EMBL" id="MBP1932698.1"/>
    </source>
</evidence>
<dbReference type="InterPro" id="IPR029016">
    <property type="entry name" value="GAF-like_dom_sf"/>
</dbReference>
<dbReference type="Gene3D" id="3.30.450.40">
    <property type="match status" value="1"/>
</dbReference>
<dbReference type="Pfam" id="PF13185">
    <property type="entry name" value="GAF_2"/>
    <property type="match status" value="1"/>
</dbReference>
<organism evidence="2 3">
    <name type="scientific">Ammoniphilus resinae</name>
    <dbReference type="NCBI Taxonomy" id="861532"/>
    <lineage>
        <taxon>Bacteria</taxon>
        <taxon>Bacillati</taxon>
        <taxon>Bacillota</taxon>
        <taxon>Bacilli</taxon>
        <taxon>Bacillales</taxon>
        <taxon>Paenibacillaceae</taxon>
        <taxon>Aneurinibacillus group</taxon>
        <taxon>Ammoniphilus</taxon>
    </lineage>
</organism>
<dbReference type="EMBL" id="JAGGKT010000007">
    <property type="protein sequence ID" value="MBP1932698.1"/>
    <property type="molecule type" value="Genomic_DNA"/>
</dbReference>
<dbReference type="InterPro" id="IPR003018">
    <property type="entry name" value="GAF"/>
</dbReference>
<keyword evidence="3" id="KW-1185">Reference proteome</keyword>
<proteinExistence type="predicted"/>
<gene>
    <name evidence="2" type="ORF">J2Z37_002706</name>
</gene>
<name>A0ABS4GR00_9BACL</name>
<evidence type="ECO:0000259" key="1">
    <source>
        <dbReference type="Pfam" id="PF13185"/>
    </source>
</evidence>
<dbReference type="RefSeq" id="WP_245203787.1">
    <property type="nucleotide sequence ID" value="NZ_JAGGKT010000007.1"/>
</dbReference>
<comment type="caution">
    <text evidence="2">The sequence shown here is derived from an EMBL/GenBank/DDBJ whole genome shotgun (WGS) entry which is preliminary data.</text>
</comment>
<dbReference type="Proteomes" id="UP001519343">
    <property type="component" value="Unassembled WGS sequence"/>
</dbReference>
<feature type="domain" description="GAF" evidence="1">
    <location>
        <begin position="5"/>
        <end position="128"/>
    </location>
</feature>